<dbReference type="AlphaFoldDB" id="A0A133YFU6"/>
<dbReference type="InterPro" id="IPR013525">
    <property type="entry name" value="ABC2_TM"/>
</dbReference>
<evidence type="ECO:0000259" key="6">
    <source>
        <dbReference type="Pfam" id="PF12698"/>
    </source>
</evidence>
<protein>
    <recommendedName>
        <fullName evidence="6">ABC-2 type transporter transmembrane domain-containing protein</fullName>
    </recommendedName>
</protein>
<gene>
    <name evidence="7" type="ORF">HMPREF1872_00528</name>
</gene>
<proteinExistence type="predicted"/>
<evidence type="ECO:0000256" key="2">
    <source>
        <dbReference type="ARBA" id="ARBA00022692"/>
    </source>
</evidence>
<evidence type="ECO:0000256" key="5">
    <source>
        <dbReference type="SAM" id="Phobius"/>
    </source>
</evidence>
<feature type="transmembrane region" description="Helical" evidence="5">
    <location>
        <begin position="262"/>
        <end position="285"/>
    </location>
</feature>
<dbReference type="GO" id="GO:0140359">
    <property type="term" value="F:ABC-type transporter activity"/>
    <property type="evidence" value="ECO:0007669"/>
    <property type="project" value="InterPro"/>
</dbReference>
<dbReference type="OrthoDB" id="9771731at2"/>
<feature type="transmembrane region" description="Helical" evidence="5">
    <location>
        <begin position="326"/>
        <end position="345"/>
    </location>
</feature>
<dbReference type="RefSeq" id="WP_066713548.1">
    <property type="nucleotide sequence ID" value="NZ_CP118869.1"/>
</dbReference>
<comment type="caution">
    <text evidence="7">The sequence shown here is derived from an EMBL/GenBank/DDBJ whole genome shotgun (WGS) entry which is preliminary data.</text>
</comment>
<feature type="transmembrane region" description="Helical" evidence="5">
    <location>
        <begin position="297"/>
        <end position="320"/>
    </location>
</feature>
<feature type="transmembrane region" description="Helical" evidence="5">
    <location>
        <begin position="210"/>
        <end position="230"/>
    </location>
</feature>
<accession>A0A133YFU6</accession>
<dbReference type="InterPro" id="IPR023349">
    <property type="entry name" value="NH3_CH4_mOase_C_sf"/>
</dbReference>
<feature type="transmembrane region" description="Helical" evidence="5">
    <location>
        <begin position="357"/>
        <end position="376"/>
    </location>
</feature>
<keyword evidence="2 5" id="KW-0812">Transmembrane</keyword>
<keyword evidence="3 5" id="KW-1133">Transmembrane helix</keyword>
<feature type="transmembrane region" description="Helical" evidence="5">
    <location>
        <begin position="388"/>
        <end position="405"/>
    </location>
</feature>
<dbReference type="EMBL" id="LSCV01000008">
    <property type="protein sequence ID" value="KXB42053.1"/>
    <property type="molecule type" value="Genomic_DNA"/>
</dbReference>
<dbReference type="Gene3D" id="1.20.1050.50">
    <property type="entry name" value="Particulate methane monooxygenase subunit c2. Chain: C"/>
    <property type="match status" value="1"/>
</dbReference>
<keyword evidence="8" id="KW-1185">Reference proteome</keyword>
<reference evidence="8" key="1">
    <citation type="submission" date="2016-01" db="EMBL/GenBank/DDBJ databases">
        <authorList>
            <person name="Mitreva M."/>
            <person name="Pepin K.H."/>
            <person name="Mihindukulasuriya K.A."/>
            <person name="Fulton R."/>
            <person name="Fronick C."/>
            <person name="O'Laughlin M."/>
            <person name="Miner T."/>
            <person name="Herter B."/>
            <person name="Rosa B.A."/>
            <person name="Cordes M."/>
            <person name="Tomlinson C."/>
            <person name="Wollam A."/>
            <person name="Palsikar V.B."/>
            <person name="Mardis E.R."/>
            <person name="Wilson R.K."/>
        </authorList>
    </citation>
    <scope>NUCLEOTIDE SEQUENCE [LARGE SCALE GENOMIC DNA]</scope>
    <source>
        <strain evidence="8">KA00274</strain>
    </source>
</reference>
<sequence length="414" mass="45921">MLKKHLLLILRNKDALIYGLAFPLCYVLIYSFALSKLFLGSAEFSPAKVILHVQAEPDVQASVINMFSKVAEIKSDLASLDKTITQAETDNINDASDSHKIMQIVVAKSETEKIALSKEGKTVGNIVVKASANAAPKFNFEVDPSKSESFHASLVYEVLNRLAQVNKAIYFSSAKLEQNYADSKMWADYGKNLKQAFSSKLTQEFKPGSAVSSQMACLYSLLAYLCMYFMSFGSNLHASTDAAVNPVAQRTLASPYPKHKIIFYYSLVTYMLSLLAVYASAAFLVLRFNSLQKNISLMFIILTLGTLLANNLGLFISRILMLNKDVLMAINVALPLFMAACAGMMSENLRTLIIEKLPWLNTCNPLAVISDAIYALQVSDIALFKHKLLVICLEIVIFMSLNYCLGRRKLYAKL</sequence>
<feature type="transmembrane region" description="Helical" evidence="5">
    <location>
        <begin position="15"/>
        <end position="39"/>
    </location>
</feature>
<dbReference type="Pfam" id="PF12698">
    <property type="entry name" value="ABC2_membrane_3"/>
    <property type="match status" value="1"/>
</dbReference>
<organism evidence="7 8">
    <name type="scientific">Amygdalobacter nucleatus</name>
    <dbReference type="NCBI Taxonomy" id="3029274"/>
    <lineage>
        <taxon>Bacteria</taxon>
        <taxon>Bacillati</taxon>
        <taxon>Bacillota</taxon>
        <taxon>Clostridia</taxon>
        <taxon>Eubacteriales</taxon>
        <taxon>Oscillospiraceae</taxon>
        <taxon>Amygdalobacter</taxon>
    </lineage>
</organism>
<evidence type="ECO:0000313" key="8">
    <source>
        <dbReference type="Proteomes" id="UP000070080"/>
    </source>
</evidence>
<evidence type="ECO:0000256" key="3">
    <source>
        <dbReference type="ARBA" id="ARBA00022989"/>
    </source>
</evidence>
<comment type="subcellular location">
    <subcellularLocation>
        <location evidence="1">Membrane</location>
        <topology evidence="1">Multi-pass membrane protein</topology>
    </subcellularLocation>
</comment>
<feature type="domain" description="ABC-2 type transporter transmembrane" evidence="6">
    <location>
        <begin position="16"/>
        <end position="401"/>
    </location>
</feature>
<evidence type="ECO:0000256" key="4">
    <source>
        <dbReference type="ARBA" id="ARBA00023136"/>
    </source>
</evidence>
<dbReference type="Proteomes" id="UP000070080">
    <property type="component" value="Unassembled WGS sequence"/>
</dbReference>
<dbReference type="GO" id="GO:0016020">
    <property type="term" value="C:membrane"/>
    <property type="evidence" value="ECO:0007669"/>
    <property type="project" value="UniProtKB-SubCell"/>
</dbReference>
<evidence type="ECO:0000313" key="7">
    <source>
        <dbReference type="EMBL" id="KXB42053.1"/>
    </source>
</evidence>
<dbReference type="STRING" id="1497955.HMPREF1872_00528"/>
<name>A0A133YFU6_9FIRM</name>
<keyword evidence="4 5" id="KW-0472">Membrane</keyword>
<evidence type="ECO:0000256" key="1">
    <source>
        <dbReference type="ARBA" id="ARBA00004141"/>
    </source>
</evidence>